<evidence type="ECO:0000313" key="4">
    <source>
        <dbReference type="EMBL" id="MBB4623641.1"/>
    </source>
</evidence>
<protein>
    <recommendedName>
        <fullName evidence="2">hydroxymethylpyrimidine kinase</fullName>
        <ecNumber evidence="2">2.7.1.49</ecNumber>
    </recommendedName>
</protein>
<comment type="caution">
    <text evidence="4">The sequence shown here is derived from an EMBL/GenBank/DDBJ whole genome shotgun (WGS) entry which is preliminary data.</text>
</comment>
<evidence type="ECO:0000256" key="1">
    <source>
        <dbReference type="ARBA" id="ARBA00004948"/>
    </source>
</evidence>
<dbReference type="InterPro" id="IPR004399">
    <property type="entry name" value="HMP/HMP-P_kinase_dom"/>
</dbReference>
<evidence type="ECO:0000256" key="2">
    <source>
        <dbReference type="ARBA" id="ARBA00012135"/>
    </source>
</evidence>
<comment type="pathway">
    <text evidence="1">Cofactor biosynthesis; thiamine diphosphate biosynthesis.</text>
</comment>
<gene>
    <name evidence="4" type="ORF">GGQ57_003557</name>
</gene>
<name>A0ABR6KQ64_9BACT</name>
<dbReference type="Pfam" id="PF08543">
    <property type="entry name" value="Phos_pyr_kin"/>
    <property type="match status" value="1"/>
</dbReference>
<reference evidence="4 5" key="1">
    <citation type="submission" date="2020-08" db="EMBL/GenBank/DDBJ databases">
        <title>Genomic Encyclopedia of Type Strains, Phase IV (KMG-IV): sequencing the most valuable type-strain genomes for metagenomic binning, comparative biology and taxonomic classification.</title>
        <authorList>
            <person name="Goeker M."/>
        </authorList>
    </citation>
    <scope>NUCLEOTIDE SEQUENCE [LARGE SCALE GENOMIC DNA]</scope>
    <source>
        <strain evidence="4 5">DSM 102983</strain>
    </source>
</reference>
<dbReference type="EMBL" id="JACHOC010000007">
    <property type="protein sequence ID" value="MBB4623641.1"/>
    <property type="molecule type" value="Genomic_DNA"/>
</dbReference>
<dbReference type="NCBIfam" id="TIGR00097">
    <property type="entry name" value="HMP-P_kinase"/>
    <property type="match status" value="1"/>
</dbReference>
<dbReference type="PANTHER" id="PTHR20858:SF17">
    <property type="entry name" value="HYDROXYMETHYLPYRIMIDINE_PHOSPHOMETHYLPYRIMIDINE KINASE THI20-RELATED"/>
    <property type="match status" value="1"/>
</dbReference>
<feature type="domain" description="Pyridoxamine kinase/Phosphomethylpyrimidine kinase" evidence="3">
    <location>
        <begin position="54"/>
        <end position="301"/>
    </location>
</feature>
<dbReference type="SUPFAM" id="SSF53613">
    <property type="entry name" value="Ribokinase-like"/>
    <property type="match status" value="1"/>
</dbReference>
<dbReference type="InterPro" id="IPR029056">
    <property type="entry name" value="Ribokinase-like"/>
</dbReference>
<dbReference type="Gene3D" id="3.40.1190.20">
    <property type="match status" value="1"/>
</dbReference>
<evidence type="ECO:0000259" key="3">
    <source>
        <dbReference type="Pfam" id="PF08543"/>
    </source>
</evidence>
<accession>A0ABR6KQ64</accession>
<proteinExistence type="predicted"/>
<dbReference type="EC" id="2.7.1.49" evidence="2"/>
<organism evidence="4 5">
    <name type="scientific">Parabacteroides faecis</name>
    <dbReference type="NCBI Taxonomy" id="1217282"/>
    <lineage>
        <taxon>Bacteria</taxon>
        <taxon>Pseudomonadati</taxon>
        <taxon>Bacteroidota</taxon>
        <taxon>Bacteroidia</taxon>
        <taxon>Bacteroidales</taxon>
        <taxon>Tannerellaceae</taxon>
        <taxon>Parabacteroides</taxon>
    </lineage>
</organism>
<dbReference type="InterPro" id="IPR013749">
    <property type="entry name" value="PM/HMP-P_kinase-1"/>
</dbReference>
<dbReference type="Proteomes" id="UP000533637">
    <property type="component" value="Unassembled WGS sequence"/>
</dbReference>
<dbReference type="GO" id="GO:0008972">
    <property type="term" value="F:phosphomethylpyrimidine kinase activity"/>
    <property type="evidence" value="ECO:0007669"/>
    <property type="project" value="UniProtKB-EC"/>
</dbReference>
<dbReference type="CDD" id="cd01169">
    <property type="entry name" value="HMPP_kinase"/>
    <property type="match status" value="1"/>
</dbReference>
<keyword evidence="5" id="KW-1185">Reference proteome</keyword>
<keyword evidence="4" id="KW-0418">Kinase</keyword>
<evidence type="ECO:0000313" key="5">
    <source>
        <dbReference type="Proteomes" id="UP000533637"/>
    </source>
</evidence>
<dbReference type="GO" id="GO:0008902">
    <property type="term" value="F:hydroxymethylpyrimidine kinase activity"/>
    <property type="evidence" value="ECO:0007669"/>
    <property type="project" value="UniProtKB-EC"/>
</dbReference>
<dbReference type="PANTHER" id="PTHR20858">
    <property type="entry name" value="PHOSPHOMETHYLPYRIMIDINE KINASE"/>
    <property type="match status" value="1"/>
</dbReference>
<sequence length="317" mass="33872">MPYCKRAEIIPCEPDAGNAAVGKTDKAFSLLWYVNMKTDTTYRYPVALTIAGSDSGGGAGIQADIKTFSAIGVYGASVITSVTAQNTQGVRGIQAISPEILKGQLDAVFEDITIDAVKIGMVHNKTAAEIIVETIDKFSPAYIILDPVMISTSGNKLLQDDAIEIIVRELFVRSTLVTPNIDEAEYLSGVKIFSEKDMDLAAGKLLSRGCKAVLMKGGHLKTKDMTDILYMSEMSPVRLSAETIETTNGHGTGCTLSSAIAAYLALGMNLPEAVGSAKEYITQAIQSGKDVKTGHGHGPLNHFFAPVPLHKIEMNRS</sequence>
<keyword evidence="4" id="KW-0808">Transferase</keyword>